<feature type="domain" description="Mur ligase C-terminal" evidence="3">
    <location>
        <begin position="342"/>
        <end position="472"/>
    </location>
</feature>
<evidence type="ECO:0008006" key="6">
    <source>
        <dbReference type="Google" id="ProtNLM"/>
    </source>
</evidence>
<dbReference type="InterPro" id="IPR013221">
    <property type="entry name" value="Mur_ligase_cen"/>
</dbReference>
<dbReference type="GO" id="GO:0051301">
    <property type="term" value="P:cell division"/>
    <property type="evidence" value="ECO:0007669"/>
    <property type="project" value="InterPro"/>
</dbReference>
<dbReference type="GO" id="GO:0008360">
    <property type="term" value="P:regulation of cell shape"/>
    <property type="evidence" value="ECO:0007669"/>
    <property type="project" value="InterPro"/>
</dbReference>
<dbReference type="HAMAP" id="MF_00208">
    <property type="entry name" value="MurE"/>
    <property type="match status" value="1"/>
</dbReference>
<dbReference type="Gene3D" id="3.40.1190.10">
    <property type="entry name" value="Mur-like, catalytic domain"/>
    <property type="match status" value="1"/>
</dbReference>
<dbReference type="InterPro" id="IPR036565">
    <property type="entry name" value="Mur-like_cat_sf"/>
</dbReference>
<dbReference type="GO" id="GO:0016881">
    <property type="term" value="F:acid-amino acid ligase activity"/>
    <property type="evidence" value="ECO:0007669"/>
    <property type="project" value="InterPro"/>
</dbReference>
<dbReference type="Pfam" id="PF01225">
    <property type="entry name" value="Mur_ligase"/>
    <property type="match status" value="1"/>
</dbReference>
<evidence type="ECO:0000259" key="2">
    <source>
        <dbReference type="Pfam" id="PF01225"/>
    </source>
</evidence>
<dbReference type="NCBIfam" id="NF001124">
    <property type="entry name" value="PRK00139.1-2"/>
    <property type="match status" value="1"/>
</dbReference>
<dbReference type="SUPFAM" id="SSF63418">
    <property type="entry name" value="MurE/MurF N-terminal domain"/>
    <property type="match status" value="1"/>
</dbReference>
<dbReference type="InterPro" id="IPR004101">
    <property type="entry name" value="Mur_ligase_C"/>
</dbReference>
<dbReference type="PANTHER" id="PTHR23135">
    <property type="entry name" value="MUR LIGASE FAMILY MEMBER"/>
    <property type="match status" value="1"/>
</dbReference>
<name>A0A381TXN7_9ZZZZ</name>
<dbReference type="Pfam" id="PF02875">
    <property type="entry name" value="Mur_ligase_C"/>
    <property type="match status" value="1"/>
</dbReference>
<dbReference type="InterPro" id="IPR000713">
    <property type="entry name" value="Mur_ligase_N"/>
</dbReference>
<dbReference type="InterPro" id="IPR036615">
    <property type="entry name" value="Mur_ligase_C_dom_sf"/>
</dbReference>
<dbReference type="EMBL" id="UINC01005353">
    <property type="protein sequence ID" value="SVA20786.1"/>
    <property type="molecule type" value="Genomic_DNA"/>
</dbReference>
<dbReference type="Gene3D" id="3.40.1390.10">
    <property type="entry name" value="MurE/MurF, N-terminal domain"/>
    <property type="match status" value="1"/>
</dbReference>
<dbReference type="SUPFAM" id="SSF53623">
    <property type="entry name" value="MurD-like peptide ligases, catalytic domain"/>
    <property type="match status" value="1"/>
</dbReference>
<reference evidence="5" key="1">
    <citation type="submission" date="2018-05" db="EMBL/GenBank/DDBJ databases">
        <authorList>
            <person name="Lanie J.A."/>
            <person name="Ng W.-L."/>
            <person name="Kazmierczak K.M."/>
            <person name="Andrzejewski T.M."/>
            <person name="Davidsen T.M."/>
            <person name="Wayne K.J."/>
            <person name="Tettelin H."/>
            <person name="Glass J.I."/>
            <person name="Rusch D."/>
            <person name="Podicherti R."/>
            <person name="Tsui H.-C.T."/>
            <person name="Winkler M.E."/>
        </authorList>
    </citation>
    <scope>NUCLEOTIDE SEQUENCE</scope>
</reference>
<dbReference type="GO" id="GO:0005524">
    <property type="term" value="F:ATP binding"/>
    <property type="evidence" value="ECO:0007669"/>
    <property type="project" value="InterPro"/>
</dbReference>
<dbReference type="GO" id="GO:0005737">
    <property type="term" value="C:cytoplasm"/>
    <property type="evidence" value="ECO:0007669"/>
    <property type="project" value="InterPro"/>
</dbReference>
<sequence length="500" mass="55158">MNNELDRKLSALIQGLPVKSVQGTLSREISSIAFDSREVEDGSLFVAVHGFKQDGFKFINDAITRGASAFITEMPIEGLSDLNLNQGEVTAICVEDCRSALAWVGAEFYGRPSDRMDVYGITGTNGKTTVTYILDSIYKIKNKQSGIIGTIHYCYGDTDLTASITTPESLDINRMLHEMTERKVRQCFLEVSSHSLVLKRVCGMHFSVGIFTNLSRDHLDFHGTMNDYKEAKKGLFRDNHVEKKVINVDDSVGREIANEFSENLLTTGIEKHADVMAEDCDLSEVGSCFVLKTPSGSCEIRTHLLGIHNIYNLISAASAALHQGLSLDQISQGLQSVNCIPGRFEKVPCDQNFSIIVDYAHTDDALRNVLRAAKAFTSGRVITVFGCGGDRDRGKRKVMGRVAIEESEFSVVTSDNPRTEDPQRILDDILEGVPSSTCRGKDYEVIVDRKEAIKFAIKKAQPGDLVMIAGKGHEDYQVLKTGTIHFDDREIAEEAVRGVA</sequence>
<accession>A0A381TXN7</accession>
<dbReference type="SUPFAM" id="SSF53244">
    <property type="entry name" value="MurD-like peptide ligases, peptide-binding domain"/>
    <property type="match status" value="1"/>
</dbReference>
<feature type="domain" description="Mur ligase central" evidence="4">
    <location>
        <begin position="121"/>
        <end position="319"/>
    </location>
</feature>
<proteinExistence type="inferred from homology"/>
<dbReference type="InterPro" id="IPR035911">
    <property type="entry name" value="MurE/MurF_N"/>
</dbReference>
<dbReference type="NCBIfam" id="NF001126">
    <property type="entry name" value="PRK00139.1-4"/>
    <property type="match status" value="1"/>
</dbReference>
<evidence type="ECO:0000259" key="4">
    <source>
        <dbReference type="Pfam" id="PF08245"/>
    </source>
</evidence>
<dbReference type="Pfam" id="PF08245">
    <property type="entry name" value="Mur_ligase_M"/>
    <property type="match status" value="1"/>
</dbReference>
<dbReference type="Gene3D" id="3.90.190.20">
    <property type="entry name" value="Mur ligase, C-terminal domain"/>
    <property type="match status" value="1"/>
</dbReference>
<gene>
    <name evidence="5" type="ORF">METZ01_LOCUS73640</name>
</gene>
<feature type="domain" description="Mur ligase N-terminal catalytic" evidence="2">
    <location>
        <begin position="28"/>
        <end position="109"/>
    </location>
</feature>
<dbReference type="PANTHER" id="PTHR23135:SF4">
    <property type="entry name" value="UDP-N-ACETYLMURAMOYL-L-ALANYL-D-GLUTAMATE--2,6-DIAMINOPIMELATE LIGASE MURE HOMOLOG, CHLOROPLASTIC"/>
    <property type="match status" value="1"/>
</dbReference>
<protein>
    <recommendedName>
        <fullName evidence="6">Mur ligase central domain-containing protein</fullName>
    </recommendedName>
</protein>
<evidence type="ECO:0000313" key="5">
    <source>
        <dbReference type="EMBL" id="SVA20786.1"/>
    </source>
</evidence>
<evidence type="ECO:0000256" key="1">
    <source>
        <dbReference type="ARBA" id="ARBA00005898"/>
    </source>
</evidence>
<dbReference type="AlphaFoldDB" id="A0A381TXN7"/>
<organism evidence="5">
    <name type="scientific">marine metagenome</name>
    <dbReference type="NCBI Taxonomy" id="408172"/>
    <lineage>
        <taxon>unclassified sequences</taxon>
        <taxon>metagenomes</taxon>
        <taxon>ecological metagenomes</taxon>
    </lineage>
</organism>
<evidence type="ECO:0000259" key="3">
    <source>
        <dbReference type="Pfam" id="PF02875"/>
    </source>
</evidence>
<comment type="similarity">
    <text evidence="1">Belongs to the MurCDEF family. MurE subfamily.</text>
</comment>
<dbReference type="NCBIfam" id="TIGR01085">
    <property type="entry name" value="murE"/>
    <property type="match status" value="1"/>
</dbReference>
<dbReference type="InterPro" id="IPR005761">
    <property type="entry name" value="UDP-N-AcMur-Glu-dNH2Pim_ligase"/>
</dbReference>